<sequence>EFRVYGRLLAWESHIFRDMLPIPQPVEIGPSEGCPVVNMTDNSDDLCYFLKALFDYKSTRFFAPHPASTNVDIICGILRLSRKYQVDDLYNRALVHLSSGFT</sequence>
<gene>
    <name evidence="1" type="ORF">B0H15DRAFT_733548</name>
</gene>
<proteinExistence type="predicted"/>
<evidence type="ECO:0000313" key="2">
    <source>
        <dbReference type="Proteomes" id="UP001222325"/>
    </source>
</evidence>
<comment type="caution">
    <text evidence="1">The sequence shown here is derived from an EMBL/GenBank/DDBJ whole genome shotgun (WGS) entry which is preliminary data.</text>
</comment>
<feature type="non-terminal residue" evidence="1">
    <location>
        <position position="102"/>
    </location>
</feature>
<accession>A0AAD6U835</accession>
<dbReference type="Proteomes" id="UP001222325">
    <property type="component" value="Unassembled WGS sequence"/>
</dbReference>
<dbReference type="EMBL" id="JARJCN010000026">
    <property type="protein sequence ID" value="KAJ7088520.1"/>
    <property type="molecule type" value="Genomic_DNA"/>
</dbReference>
<organism evidence="1 2">
    <name type="scientific">Mycena belliarum</name>
    <dbReference type="NCBI Taxonomy" id="1033014"/>
    <lineage>
        <taxon>Eukaryota</taxon>
        <taxon>Fungi</taxon>
        <taxon>Dikarya</taxon>
        <taxon>Basidiomycota</taxon>
        <taxon>Agaricomycotina</taxon>
        <taxon>Agaricomycetes</taxon>
        <taxon>Agaricomycetidae</taxon>
        <taxon>Agaricales</taxon>
        <taxon>Marasmiineae</taxon>
        <taxon>Mycenaceae</taxon>
        <taxon>Mycena</taxon>
    </lineage>
</organism>
<evidence type="ECO:0008006" key="3">
    <source>
        <dbReference type="Google" id="ProtNLM"/>
    </source>
</evidence>
<evidence type="ECO:0000313" key="1">
    <source>
        <dbReference type="EMBL" id="KAJ7088520.1"/>
    </source>
</evidence>
<reference evidence="1" key="1">
    <citation type="submission" date="2023-03" db="EMBL/GenBank/DDBJ databases">
        <title>Massive genome expansion in bonnet fungi (Mycena s.s.) driven by repeated elements and novel gene families across ecological guilds.</title>
        <authorList>
            <consortium name="Lawrence Berkeley National Laboratory"/>
            <person name="Harder C.B."/>
            <person name="Miyauchi S."/>
            <person name="Viragh M."/>
            <person name="Kuo A."/>
            <person name="Thoen E."/>
            <person name="Andreopoulos B."/>
            <person name="Lu D."/>
            <person name="Skrede I."/>
            <person name="Drula E."/>
            <person name="Henrissat B."/>
            <person name="Morin E."/>
            <person name="Kohler A."/>
            <person name="Barry K."/>
            <person name="LaButti K."/>
            <person name="Morin E."/>
            <person name="Salamov A."/>
            <person name="Lipzen A."/>
            <person name="Mereny Z."/>
            <person name="Hegedus B."/>
            <person name="Baldrian P."/>
            <person name="Stursova M."/>
            <person name="Weitz H."/>
            <person name="Taylor A."/>
            <person name="Grigoriev I.V."/>
            <person name="Nagy L.G."/>
            <person name="Martin F."/>
            <person name="Kauserud H."/>
        </authorList>
    </citation>
    <scope>NUCLEOTIDE SEQUENCE</scope>
    <source>
        <strain evidence="1">CBHHK173m</strain>
    </source>
</reference>
<feature type="non-terminal residue" evidence="1">
    <location>
        <position position="1"/>
    </location>
</feature>
<protein>
    <recommendedName>
        <fullName evidence="3">BTB domain-containing protein</fullName>
    </recommendedName>
</protein>
<keyword evidence="2" id="KW-1185">Reference proteome</keyword>
<dbReference type="AlphaFoldDB" id="A0AAD6U835"/>
<name>A0AAD6U835_9AGAR</name>